<feature type="compositionally biased region" description="Basic and acidic residues" evidence="1">
    <location>
        <begin position="320"/>
        <end position="336"/>
    </location>
</feature>
<feature type="compositionally biased region" description="Acidic residues" evidence="1">
    <location>
        <begin position="310"/>
        <end position="319"/>
    </location>
</feature>
<evidence type="ECO:0000256" key="2">
    <source>
        <dbReference type="SAM" id="SignalP"/>
    </source>
</evidence>
<dbReference type="EMBL" id="HBHR01011494">
    <property type="protein sequence ID" value="CAD9863023.1"/>
    <property type="molecule type" value="Transcribed_RNA"/>
</dbReference>
<sequence length="385" mass="42379">MPEMARFRPSSSVAVLALMVTCMGTSAFQHPALIKNSYLRYIPTVQEPEGALKRFSVIGGCNGLGTWSAPSHLRSSTNENGLEDPKSALMGAVAGALVLLHLGAGPAQAENELALAGPSMSPPPRVNFYQPKQGAKEIDADEMARQLAEGELFLESMDPFVLPFKQEVDAGKVTGVGKSDLAEAKIKIQALQPYVDEVENYIYEERWPLMGGFLGVFSEQEDQFVNLIDGLFPSNSPLDTISRESMQYEAQRMFLALDELREAAKLKQVRISRDAYSKLAKSYFRFLEAAALVPKVDLAQLATSTNLNDSEMEMEAEEKYEERKQSTLERPEPRDEVLLVSGPDKGRLGKLVAIEINGKAVVKLDITKEVIEVPLESVVKQVLVQ</sequence>
<keyword evidence="2" id="KW-0732">Signal</keyword>
<evidence type="ECO:0000256" key="1">
    <source>
        <dbReference type="SAM" id="MobiDB-lite"/>
    </source>
</evidence>
<feature type="region of interest" description="Disordered" evidence="1">
    <location>
        <begin position="309"/>
        <end position="336"/>
    </location>
</feature>
<proteinExistence type="predicted"/>
<evidence type="ECO:0000313" key="3">
    <source>
        <dbReference type="EMBL" id="CAD9863023.1"/>
    </source>
</evidence>
<reference evidence="3" key="1">
    <citation type="submission" date="2021-01" db="EMBL/GenBank/DDBJ databases">
        <authorList>
            <person name="Corre E."/>
            <person name="Pelletier E."/>
            <person name="Niang G."/>
            <person name="Scheremetjew M."/>
            <person name="Finn R."/>
            <person name="Kale V."/>
            <person name="Holt S."/>
            <person name="Cochrane G."/>
            <person name="Meng A."/>
            <person name="Brown T."/>
            <person name="Cohen L."/>
        </authorList>
    </citation>
    <scope>NUCLEOTIDE SEQUENCE</scope>
    <source>
        <strain evidence="3">CCMP1661</strain>
    </source>
</reference>
<feature type="chain" id="PRO_5030806234" description="KOW domain-containing protein" evidence="2">
    <location>
        <begin position="28"/>
        <end position="385"/>
    </location>
</feature>
<organism evidence="3">
    <name type="scientific">Fibrocapsa japonica</name>
    <dbReference type="NCBI Taxonomy" id="94617"/>
    <lineage>
        <taxon>Eukaryota</taxon>
        <taxon>Sar</taxon>
        <taxon>Stramenopiles</taxon>
        <taxon>Ochrophyta</taxon>
        <taxon>Raphidophyceae</taxon>
        <taxon>Chattonellales</taxon>
        <taxon>Chattonellaceae</taxon>
        <taxon>Fibrocapsa</taxon>
    </lineage>
</organism>
<feature type="signal peptide" evidence="2">
    <location>
        <begin position="1"/>
        <end position="27"/>
    </location>
</feature>
<evidence type="ECO:0008006" key="4">
    <source>
        <dbReference type="Google" id="ProtNLM"/>
    </source>
</evidence>
<gene>
    <name evidence="3" type="ORF">FJAP1339_LOCUS5555</name>
</gene>
<protein>
    <recommendedName>
        <fullName evidence="4">KOW domain-containing protein</fullName>
    </recommendedName>
</protein>
<dbReference type="AlphaFoldDB" id="A0A7S2UZ25"/>
<accession>A0A7S2UZ25</accession>
<name>A0A7S2UZ25_9STRA</name>